<name>A0A6P7KM21_BETSP</name>
<dbReference type="OrthoDB" id="9984821at2759"/>
<evidence type="ECO:0000256" key="4">
    <source>
        <dbReference type="ARBA" id="ARBA00023136"/>
    </source>
</evidence>
<dbReference type="AlphaFoldDB" id="A0A6P7KM21"/>
<keyword evidence="7" id="KW-1185">Reference proteome</keyword>
<evidence type="ECO:0000313" key="7">
    <source>
        <dbReference type="Proteomes" id="UP000515150"/>
    </source>
</evidence>
<keyword evidence="3 6" id="KW-1133">Transmembrane helix</keyword>
<organism evidence="7 8">
    <name type="scientific">Betta splendens</name>
    <name type="common">Siamese fighting fish</name>
    <dbReference type="NCBI Taxonomy" id="158456"/>
    <lineage>
        <taxon>Eukaryota</taxon>
        <taxon>Metazoa</taxon>
        <taxon>Chordata</taxon>
        <taxon>Craniata</taxon>
        <taxon>Vertebrata</taxon>
        <taxon>Euteleostomi</taxon>
        <taxon>Actinopterygii</taxon>
        <taxon>Neopterygii</taxon>
        <taxon>Teleostei</taxon>
        <taxon>Neoteleostei</taxon>
        <taxon>Acanthomorphata</taxon>
        <taxon>Anabantaria</taxon>
        <taxon>Anabantiformes</taxon>
        <taxon>Anabantoidei</taxon>
        <taxon>Osphronemidae</taxon>
        <taxon>Betta</taxon>
    </lineage>
</organism>
<feature type="transmembrane region" description="Helical" evidence="6">
    <location>
        <begin position="106"/>
        <end position="124"/>
    </location>
</feature>
<dbReference type="GeneID" id="114842172"/>
<dbReference type="PANTHER" id="PTHR34104:SF3">
    <property type="entry name" value="TRANSMEMBRANE PROTEIN 254"/>
    <property type="match status" value="1"/>
</dbReference>
<dbReference type="RefSeq" id="XP_028983583.1">
    <property type="nucleotide sequence ID" value="XM_029127750.3"/>
</dbReference>
<proteinExistence type="predicted"/>
<gene>
    <name evidence="8" type="primary">tmem254</name>
</gene>
<dbReference type="PANTHER" id="PTHR34104">
    <property type="entry name" value="TRANSMEMBRANE PROTEIN 254"/>
    <property type="match status" value="1"/>
</dbReference>
<evidence type="ECO:0000256" key="3">
    <source>
        <dbReference type="ARBA" id="ARBA00022989"/>
    </source>
</evidence>
<dbReference type="KEGG" id="bspl:114842172"/>
<evidence type="ECO:0000313" key="8">
    <source>
        <dbReference type="RefSeq" id="XP_028983583.1"/>
    </source>
</evidence>
<dbReference type="Proteomes" id="UP000515150">
    <property type="component" value="Chromosome 15"/>
</dbReference>
<dbReference type="Pfam" id="PF14934">
    <property type="entry name" value="TMEM254"/>
    <property type="match status" value="1"/>
</dbReference>
<protein>
    <recommendedName>
        <fullName evidence="5">Transmembrane protein 254</fullName>
    </recommendedName>
</protein>
<evidence type="ECO:0000256" key="6">
    <source>
        <dbReference type="SAM" id="Phobius"/>
    </source>
</evidence>
<dbReference type="GO" id="GO:0016020">
    <property type="term" value="C:membrane"/>
    <property type="evidence" value="ECO:0007669"/>
    <property type="project" value="UniProtKB-SubCell"/>
</dbReference>
<evidence type="ECO:0000256" key="1">
    <source>
        <dbReference type="ARBA" id="ARBA00004141"/>
    </source>
</evidence>
<accession>A0A6P7KM21</accession>
<feature type="transmembrane region" description="Helical" evidence="6">
    <location>
        <begin position="26"/>
        <end position="45"/>
    </location>
</feature>
<dbReference type="InterPro" id="IPR028110">
    <property type="entry name" value="TMEM254"/>
</dbReference>
<keyword evidence="4 6" id="KW-0472">Membrane</keyword>
<dbReference type="InParanoid" id="A0A6P7KM21"/>
<reference evidence="8" key="1">
    <citation type="submission" date="2025-08" db="UniProtKB">
        <authorList>
            <consortium name="RefSeq"/>
        </authorList>
    </citation>
    <scope>IDENTIFICATION</scope>
</reference>
<sequence length="134" mass="14980">MVGPGKSAGAAMAKSDGSDYFRRTSLFWIVAVTLGMGYFTCTVFMPEKIPFGQLGAFGTFCSYLVENHGDIMYKGWLAAWAVHAFEAFIALKMCSNKGINNTATRYLWFVQTLLFGFASLGLLLKYNPERRKHH</sequence>
<evidence type="ECO:0000256" key="5">
    <source>
        <dbReference type="ARBA" id="ARBA00034834"/>
    </source>
</evidence>
<keyword evidence="2 6" id="KW-0812">Transmembrane</keyword>
<evidence type="ECO:0000256" key="2">
    <source>
        <dbReference type="ARBA" id="ARBA00022692"/>
    </source>
</evidence>
<comment type="subcellular location">
    <subcellularLocation>
        <location evidence="1">Membrane</location>
        <topology evidence="1">Multi-pass membrane protein</topology>
    </subcellularLocation>
</comment>
<dbReference type="CTD" id="80195"/>